<protein>
    <submittedName>
        <fullName evidence="4">Hemagglutinin repeat-containing protein</fullName>
    </submittedName>
</protein>
<feature type="region of interest" description="Disordered" evidence="1">
    <location>
        <begin position="1459"/>
        <end position="1478"/>
    </location>
</feature>
<feature type="domain" description="Filamentous haemagglutinin FhaB/tRNA nuclease CdiA-like TPS" evidence="3">
    <location>
        <begin position="54"/>
        <end position="174"/>
    </location>
</feature>
<evidence type="ECO:0000313" key="5">
    <source>
        <dbReference type="Proteomes" id="UP001228955"/>
    </source>
</evidence>
<dbReference type="InterPro" id="IPR011050">
    <property type="entry name" value="Pectin_lyase_fold/virulence"/>
</dbReference>
<reference evidence="4" key="1">
    <citation type="submission" date="2023-08" db="EMBL/GenBank/DDBJ databases">
        <title>Veillonella_parvula_DSM 2007_complete_genome_hifiasm_Zymo_Research_D6332.</title>
        <authorList>
            <person name="Damerum A."/>
        </authorList>
    </citation>
    <scope>NUCLEOTIDE SEQUENCE</scope>
    <source>
        <strain evidence="4">DSM 2007</strain>
    </source>
</reference>
<dbReference type="EMBL" id="CP133463">
    <property type="protein sequence ID" value="WMS19847.1"/>
    <property type="molecule type" value="Genomic_DNA"/>
</dbReference>
<dbReference type="InterPro" id="IPR008638">
    <property type="entry name" value="FhaB/CdiA-like_TPS"/>
</dbReference>
<evidence type="ECO:0000256" key="2">
    <source>
        <dbReference type="SAM" id="SignalP"/>
    </source>
</evidence>
<keyword evidence="2" id="KW-0732">Signal</keyword>
<dbReference type="Pfam" id="PF05860">
    <property type="entry name" value="TPS"/>
    <property type="match status" value="1"/>
</dbReference>
<dbReference type="Pfam" id="PF13332">
    <property type="entry name" value="Fil_haemagg_2"/>
    <property type="match status" value="2"/>
</dbReference>
<organism evidence="4 5">
    <name type="scientific">Veillonella parvula</name>
    <name type="common">Staphylococcus parvulus</name>
    <dbReference type="NCBI Taxonomy" id="29466"/>
    <lineage>
        <taxon>Bacteria</taxon>
        <taxon>Bacillati</taxon>
        <taxon>Bacillota</taxon>
        <taxon>Negativicutes</taxon>
        <taxon>Veillonellales</taxon>
        <taxon>Veillonellaceae</taxon>
        <taxon>Veillonella</taxon>
    </lineage>
</organism>
<evidence type="ECO:0000259" key="3">
    <source>
        <dbReference type="SMART" id="SM00912"/>
    </source>
</evidence>
<dbReference type="SMART" id="SM00912">
    <property type="entry name" value="Haemagg_act"/>
    <property type="match status" value="1"/>
</dbReference>
<evidence type="ECO:0000313" key="4">
    <source>
        <dbReference type="EMBL" id="WMS19847.1"/>
    </source>
</evidence>
<dbReference type="InterPro" id="IPR025157">
    <property type="entry name" value="Hemagglutinin_rpt"/>
</dbReference>
<name>A0AB38YPN2_VEIPA</name>
<feature type="chain" id="PRO_5044274963" evidence="2">
    <location>
        <begin position="34"/>
        <end position="2479"/>
    </location>
</feature>
<dbReference type="RefSeq" id="WP_004694185.1">
    <property type="nucleotide sequence ID" value="NZ_CP133463.1"/>
</dbReference>
<proteinExistence type="predicted"/>
<dbReference type="InterPro" id="IPR012334">
    <property type="entry name" value="Pectin_lyas_fold"/>
</dbReference>
<gene>
    <name evidence="4" type="ORF">RDV51_00480</name>
</gene>
<dbReference type="GO" id="GO:0003824">
    <property type="term" value="F:catalytic activity"/>
    <property type="evidence" value="ECO:0007669"/>
    <property type="project" value="UniProtKB-ARBA"/>
</dbReference>
<sequence length="2479" mass="267960">MCKTNQERRTLRRKIMSWLTLGVFVASQSMVLAAPIMPDNNAVITERPLVQETANQIPLVNVTAPTNGGVSMNKYDQFNVEKQGAILNNSYVTSKTELAGYVQGNSNMVNGTAKVIVNQVTSDKPTLMNGYLEVAGQRASVVVANPNGISVNGGGFLNTNHAILTTGKPELDGVGSLQNYQIEQGKVSIEGKGLDGKGADSVSILARTIDVNAGVWANKLNTRTGQNHIDANNLKATALESSTIETKSTIGLDVAAVGGMYANHITMVGTEAGVGVNLNGVVAGTQSVSVDANGHLSVNGTLQSDTSLVAKANSIQNTKTIASGGDLSLETKELTNTGHITSVKNEHIKVEDTLTNKNTIAAGANTLGAVTGNGSLSVVAATVRNTEAVIVSGGTTTINSKELHNTENGRIYGGKVAIQSKVLENRKNVALESKLDAAMVDMKAAEDKLEVAYAVDTTAFTSKTEQDEYLNRIKELSQVYDEKLKAVKLVQEELSAHKGSTIAGRDDVTIEADSILNREKSLVYSSGSMTLDGRDTLHNIGGTIEGQGKGVIRSKDYQNKNSSFTSKRVSAEIERGLSGTSNDAMLTESEDQILITDKNHSEHGQAFKKSEFTSLNSGYGALHSYGKSPMPIYEAAEYVTVEQITPEEQAAGEELIPAEYIGTQVPSYAYDDPIFKEFGITSMTTERPLTSGPEQEAWDTQFKPILASLNEKIKVHNKKAEVYNQQVSSVAKEPIDTYTIIRSKKMSSHEEVKNSTPGVVRFGGDMSFTGSGTNENSQLVVGGTLTTTGAINQVTKENQEVTNTFGTTQEAYTYRRKKPHKSKRRGYKGQVFMTPQVDKENPTSLGVAKKEDKNGKAKGEVGANHRKEVQDFLNPFAQDSGNDTAKPTAGTNILALPTESLYTIHPESTANYVVETDPQFTNKKAFLSSDYMYREMKINLENIEKRLGDGFYEQTLIRNQIVSGTGYRFLAGYTDDESQFKALMDAGIAYAKQYGITPGVALTAEQVASLTSDMVWLVKDVVMVEGKPVEVIYPKVYLKQSDKLQLHTDGTLISANTLVMNAKESIRNEGVIQGKTVILASDQDIINSGHINADKVGLQSDTTIYQKGQVVGRDAVELQAKENITFNNSIEHLTNQDVLHKTAGIAVTGDKGVMIVSAGNDVNLGGATIEALGKEGAITITAGRDINSTTDTLTAKKDMTQDGDNYLRTYRQTELGTTIEAGGDISIGAKHDIKARNLTVSSDTGSVKVIGGHDVSIENGYSESKDAFALKYKEKGLLNKKETKIKTNDESKNALMSTVSGHTVVVGANNDVTLTSSNVVSTAGTSVLAGHNVVTDAASEHTLSTASKDVKKSGIMGAGIGIMIGKKQSKDNYYIDETTHKATTLGSTDGKVTVQAGDTVHLTTTNAVGKDGVIIVGQDIILDGKDDVYKQEERHERKSSGLTVSLGGSIVEKLDSAVKKQHSASDRKNNHFKSLEGKQSKDRLVSAIGEAKQIVDRSYNGQMRTINSQLERVNTDIVNTPETDTNKLAELKAKQDVLLKKRSLLEENKGNINKATDKAIDRAINVQIGIGSSKSVTELKLERHTYSSGTIDSDGTVLIHANSADSIKGNITAIGEQIKGKNVQLTASNTINLEAGSNSQHIETNSKSSGWNVSANIGMRTGGLVGWSASAYKGAENGIEDTTTHTSTHVVGTNNVSIESGSNTNLIGSTVSGRGVTAKVGNNLTVESLQDSQIYHETSKNKGISISGANFTSQPTINSANVKGNIDSTYKSVTEQSGIHAGNDGVNISVGNMTTLKGATITSKATPERNKLSTKSLVMEDIRNEASYKAKKSGIAMNTSGLTAKGVLGKINPLGLSPVVSIPVSGEAQSTTKSAISDTILVEVERKPLTTINRDTEHALNSIKPIFDKADIKERMEYVNAISDEGFKLIGDIAMKQVQKYEEKVANTSDEALKKRYQKEADKWKDGGIYKVALHGGFGAVVSNMAGGSSLDGFATASANEIMVGAISKELAKHPNSTVDANGKYVDNSDVYKIASAVLGNAISHSSLGSGISLSATQNNYLTHKQIAMYLKELEEASTETEKLKVREKWQKIDNEQEGILEVLRNKIFTSESDKLDFNKYLMFVREASALIGEEILIDKGLEGVSIENKHYYAILDRDNKHIVDSDPINFNFRKISDRREIEHNEWLIKEISDKIQRKNYSTYDEYLNAIKMYYLDLHQTFDLSNNLDDSIGYTLLDKSTGVKYYTSFSQAKSRRELFLQPKYSNSNLKLADLTKLNIAISEVEKGVIQELADQIQGGSIESLSANMPQIIGYETMALASDITKQASKGTKNILYHYNSLGSKKVESSDMVKEAIINAIKNSPITNPKTVIATIPIEFNETRAFNDLKLGSLRSGLATLDLALGVHGASISFKAFRSHDDTYLIHGIVTDRYDFKKEPDIYSSIGNMINGIGVHMQEMRTVTNSRVQIDFKFDKLRIV</sequence>
<dbReference type="SUPFAM" id="SSF51126">
    <property type="entry name" value="Pectin lyase-like"/>
    <property type="match status" value="1"/>
</dbReference>
<dbReference type="Gene3D" id="2.160.20.10">
    <property type="entry name" value="Single-stranded right-handed beta-helix, Pectin lyase-like"/>
    <property type="match status" value="1"/>
</dbReference>
<accession>A0AB38YPN2</accession>
<evidence type="ECO:0000256" key="1">
    <source>
        <dbReference type="SAM" id="MobiDB-lite"/>
    </source>
</evidence>
<dbReference type="NCBIfam" id="TIGR01901">
    <property type="entry name" value="adhes_NPXG"/>
    <property type="match status" value="1"/>
</dbReference>
<dbReference type="Proteomes" id="UP001228955">
    <property type="component" value="Chromosome"/>
</dbReference>
<feature type="region of interest" description="Disordered" evidence="1">
    <location>
        <begin position="837"/>
        <end position="860"/>
    </location>
</feature>
<feature type="compositionally biased region" description="Basic and acidic residues" evidence="1">
    <location>
        <begin position="848"/>
        <end position="860"/>
    </location>
</feature>
<feature type="signal peptide" evidence="2">
    <location>
        <begin position="1"/>
        <end position="33"/>
    </location>
</feature>